<accession>A0A511AR43</accession>
<dbReference type="Gene3D" id="3.30.1490.480">
    <property type="entry name" value="Endolytic murein transglycosylase"/>
    <property type="match status" value="1"/>
</dbReference>
<keyword evidence="4" id="KW-1185">Reference proteome</keyword>
<proteinExistence type="predicted"/>
<evidence type="ECO:0000256" key="1">
    <source>
        <dbReference type="SAM" id="Coils"/>
    </source>
</evidence>
<organism evidence="3 4">
    <name type="scientific">Alkalibacterium kapii</name>
    <dbReference type="NCBI Taxonomy" id="426704"/>
    <lineage>
        <taxon>Bacteria</taxon>
        <taxon>Bacillati</taxon>
        <taxon>Bacillota</taxon>
        <taxon>Bacilli</taxon>
        <taxon>Lactobacillales</taxon>
        <taxon>Carnobacteriaceae</taxon>
        <taxon>Alkalibacterium</taxon>
    </lineage>
</organism>
<dbReference type="AlphaFoldDB" id="A0A511AR43"/>
<comment type="caution">
    <text evidence="3">The sequence shown here is derived from an EMBL/GenBank/DDBJ whole genome shotgun (WGS) entry which is preliminary data.</text>
</comment>
<protein>
    <recommendedName>
        <fullName evidence="5">Endolytic transglycosylase MltG</fullName>
    </recommendedName>
</protein>
<keyword evidence="2" id="KW-0472">Membrane</keyword>
<evidence type="ECO:0008006" key="5">
    <source>
        <dbReference type="Google" id="ProtNLM"/>
    </source>
</evidence>
<dbReference type="EMBL" id="BJUY01000002">
    <property type="protein sequence ID" value="GEK90638.1"/>
    <property type="molecule type" value="Genomic_DNA"/>
</dbReference>
<feature type="transmembrane region" description="Helical" evidence="2">
    <location>
        <begin position="6"/>
        <end position="29"/>
    </location>
</feature>
<gene>
    <name evidence="3" type="ORF">AKA01nite_02600</name>
</gene>
<feature type="transmembrane region" description="Helical" evidence="2">
    <location>
        <begin position="56"/>
        <end position="77"/>
    </location>
</feature>
<sequence length="225" mass="26213">MLGTESFRTYLMVFCIICLHWKLHIYTHIKWNKKPRKLRFENCIERWNKKLKKKTIQILCLGLLLSGVIFLGMIRLFPTQPDLTSVQSSESLVEQVNILKEKTQKLEKENDRIIDELDRLTEGYSNTLSLTKILEIKEDDQTEYDLVEVSSEKESRERKQFTITVKDGEPSSVIAEQLLDLGLIENRLEFNDYLQKKNLADKISPGNYVVSEGMTRDELAQAVID</sequence>
<keyword evidence="1" id="KW-0175">Coiled coil</keyword>
<evidence type="ECO:0000256" key="2">
    <source>
        <dbReference type="SAM" id="Phobius"/>
    </source>
</evidence>
<reference evidence="3 4" key="1">
    <citation type="submission" date="2019-07" db="EMBL/GenBank/DDBJ databases">
        <title>Whole genome shotgun sequence of Alkalibacterium kapii NBRC 103247.</title>
        <authorList>
            <person name="Hosoyama A."/>
            <person name="Uohara A."/>
            <person name="Ohji S."/>
            <person name="Ichikawa N."/>
        </authorList>
    </citation>
    <scope>NUCLEOTIDE SEQUENCE [LARGE SCALE GENOMIC DNA]</scope>
    <source>
        <strain evidence="3 4">NBRC 103247</strain>
    </source>
</reference>
<dbReference type="Proteomes" id="UP000321662">
    <property type="component" value="Unassembled WGS sequence"/>
</dbReference>
<name>A0A511AR43_9LACT</name>
<evidence type="ECO:0000313" key="4">
    <source>
        <dbReference type="Proteomes" id="UP000321662"/>
    </source>
</evidence>
<evidence type="ECO:0000313" key="3">
    <source>
        <dbReference type="EMBL" id="GEK90638.1"/>
    </source>
</evidence>
<feature type="coiled-coil region" evidence="1">
    <location>
        <begin position="89"/>
        <end position="123"/>
    </location>
</feature>
<keyword evidence="2" id="KW-0812">Transmembrane</keyword>
<keyword evidence="2" id="KW-1133">Transmembrane helix</keyword>